<dbReference type="STRING" id="45670.SN16_07530"/>
<name>A0A0C2HFY2_9STAP</name>
<evidence type="ECO:0000313" key="3">
    <source>
        <dbReference type="EMBL" id="MDB0580647.1"/>
    </source>
</evidence>
<feature type="domain" description="Metallo-beta-lactamase" evidence="1">
    <location>
        <begin position="39"/>
        <end position="249"/>
    </location>
</feature>
<dbReference type="GeneID" id="77845402"/>
<accession>A0A0C2HFY2</accession>
<dbReference type="Pfam" id="PF00753">
    <property type="entry name" value="Lactamase_B"/>
    <property type="match status" value="1"/>
</dbReference>
<reference evidence="3 5" key="4">
    <citation type="submission" date="2022-12" db="EMBL/GenBank/DDBJ databases">
        <title>Genome analysis and biological profiling of marine Salinicoccus roseus MOSEL-ME25.</title>
        <authorList>
            <person name="Mirza F.T."/>
            <person name="Xie Y."/>
            <person name="Shinwari Z.K."/>
        </authorList>
    </citation>
    <scope>NUCLEOTIDE SEQUENCE [LARGE SCALE GENOMIC DNA]</scope>
    <source>
        <strain evidence="3 5">MOSEL-ME25</strain>
    </source>
</reference>
<dbReference type="SMART" id="SM00849">
    <property type="entry name" value="Lactamase_B"/>
    <property type="match status" value="1"/>
</dbReference>
<dbReference type="SUPFAM" id="SSF56281">
    <property type="entry name" value="Metallo-hydrolase/oxidoreductase"/>
    <property type="match status" value="1"/>
</dbReference>
<reference evidence="5" key="2">
    <citation type="submission" date="2020-04" db="EMBL/GenBank/DDBJ databases">
        <title>Genome analysis and biological profiling of marine Cellulosimicrobium funkei MOSEL-ME6.</title>
        <authorList>
            <person name="Tanveer F."/>
            <person name="Xie Y."/>
            <person name="Shinwari Z.K."/>
        </authorList>
    </citation>
    <scope>NUCLEOTIDE SEQUENCE [LARGE SCALE GENOMIC DNA]</scope>
    <source>
        <strain evidence="5">MOSEL-ME25</strain>
    </source>
</reference>
<reference evidence="2 4" key="1">
    <citation type="submission" date="2015-01" db="EMBL/GenBank/DDBJ databases">
        <title>Genome sequences of high lactate-tolerant strain Salinicoccus roseus W12 with industrial interest.</title>
        <authorList>
            <person name="Wang H."/>
            <person name="Yu B."/>
        </authorList>
    </citation>
    <scope>NUCLEOTIDE SEQUENCE [LARGE SCALE GENOMIC DNA]</scope>
    <source>
        <strain evidence="2 4">W12</strain>
    </source>
</reference>
<dbReference type="InterPro" id="IPR036866">
    <property type="entry name" value="RibonucZ/Hydroxyglut_hydro"/>
</dbReference>
<dbReference type="AlphaFoldDB" id="A0A0C2HFY2"/>
<dbReference type="PANTHER" id="PTHR42951:SF17">
    <property type="entry name" value="METALLO-BETA-LACTAMASE DOMAIN-CONTAINING PROTEIN"/>
    <property type="match status" value="1"/>
</dbReference>
<dbReference type="EMBL" id="JABEVU030000001">
    <property type="protein sequence ID" value="MDB0580647.1"/>
    <property type="molecule type" value="Genomic_DNA"/>
</dbReference>
<keyword evidence="5" id="KW-1185">Reference proteome</keyword>
<evidence type="ECO:0000313" key="4">
    <source>
        <dbReference type="Proteomes" id="UP000031546"/>
    </source>
</evidence>
<dbReference type="InterPro" id="IPR001279">
    <property type="entry name" value="Metallo-B-lactamas"/>
</dbReference>
<proteinExistence type="predicted"/>
<comment type="caution">
    <text evidence="2">The sequence shown here is derived from an EMBL/GenBank/DDBJ whole genome shotgun (WGS) entry which is preliminary data.</text>
</comment>
<dbReference type="Proteomes" id="UP000031546">
    <property type="component" value="Unassembled WGS sequence"/>
</dbReference>
<reference evidence="3" key="3">
    <citation type="submission" date="2020-04" db="EMBL/GenBank/DDBJ databases">
        <authorList>
            <person name="Tanveer F."/>
            <person name="Xie Y."/>
            <person name="Shinwari Z.K."/>
        </authorList>
    </citation>
    <scope>NUCLEOTIDE SEQUENCE</scope>
    <source>
        <strain evidence="3">MOSEL-ME25</strain>
    </source>
</reference>
<dbReference type="InterPro" id="IPR050855">
    <property type="entry name" value="NDM-1-like"/>
</dbReference>
<dbReference type="RefSeq" id="WP_040106012.1">
    <property type="nucleotide sequence ID" value="NZ_JABEVU030000001.1"/>
</dbReference>
<evidence type="ECO:0000313" key="2">
    <source>
        <dbReference type="EMBL" id="KIH70554.1"/>
    </source>
</evidence>
<evidence type="ECO:0000259" key="1">
    <source>
        <dbReference type="SMART" id="SM00849"/>
    </source>
</evidence>
<organism evidence="2 4">
    <name type="scientific">Salinicoccus roseus</name>
    <dbReference type="NCBI Taxonomy" id="45670"/>
    <lineage>
        <taxon>Bacteria</taxon>
        <taxon>Bacillati</taxon>
        <taxon>Bacillota</taxon>
        <taxon>Bacilli</taxon>
        <taxon>Bacillales</taxon>
        <taxon>Staphylococcaceae</taxon>
        <taxon>Salinicoccus</taxon>
    </lineage>
</organism>
<dbReference type="OrthoDB" id="9802248at2"/>
<evidence type="ECO:0000313" key="5">
    <source>
        <dbReference type="Proteomes" id="UP000527860"/>
    </source>
</evidence>
<protein>
    <submittedName>
        <fullName evidence="3">MBL fold metallo-hydrolase</fullName>
    </submittedName>
    <submittedName>
        <fullName evidence="2">Metallo-beta-lactamase family protein</fullName>
    </submittedName>
</protein>
<dbReference type="PANTHER" id="PTHR42951">
    <property type="entry name" value="METALLO-BETA-LACTAMASE DOMAIN-CONTAINING"/>
    <property type="match status" value="1"/>
</dbReference>
<dbReference type="Proteomes" id="UP000527860">
    <property type="component" value="Unassembled WGS sequence"/>
</dbReference>
<gene>
    <name evidence="3" type="ORF">F7P68_0008900</name>
    <name evidence="2" type="ORF">SN16_07530</name>
</gene>
<dbReference type="EMBL" id="JXII01000006">
    <property type="protein sequence ID" value="KIH70554.1"/>
    <property type="molecule type" value="Genomic_DNA"/>
</dbReference>
<sequence length="285" mass="31631">MVMSRMQYGSDYKKIPAYSMGSGSEMEVLPDLFTYTNKIVNVHMVGHPDEKQFVLVDAGLPDSADEIIKVVEKRFGEGAQPEAIVLTHGHFDHVGSIIELIEKWNVPVYAHKMELPYLTGQKPYPDPDPTVEGGMMAKTAPMFPKEPIDLAGNVYALPADGTVPHMPGFEWIHTPGHTDGHVSFYRQSDGALIVGDAFVTVQQDSLYKVMVQKKEIQGPPVYFTTDWEAARASVEKLMSIEPYTAVFGHGKSLQGEELREGLQHLAANFDDIALPSHGRYVDDEK</sequence>
<dbReference type="Gene3D" id="3.60.15.10">
    <property type="entry name" value="Ribonuclease Z/Hydroxyacylglutathione hydrolase-like"/>
    <property type="match status" value="1"/>
</dbReference>
<dbReference type="CDD" id="cd07721">
    <property type="entry name" value="yflN-like_MBL-fold"/>
    <property type="match status" value="1"/>
</dbReference>